<keyword evidence="1" id="KW-0805">Transcription regulation</keyword>
<evidence type="ECO:0000259" key="6">
    <source>
        <dbReference type="PROSITE" id="PS50048"/>
    </source>
</evidence>
<dbReference type="GO" id="GO:0000981">
    <property type="term" value="F:DNA-binding transcription factor activity, RNA polymerase II-specific"/>
    <property type="evidence" value="ECO:0007669"/>
    <property type="project" value="InterPro"/>
</dbReference>
<dbReference type="SUPFAM" id="SSF57701">
    <property type="entry name" value="Zn2/Cys6 DNA-binding domain"/>
    <property type="match status" value="1"/>
</dbReference>
<keyword evidence="3" id="KW-0804">Transcription</keyword>
<dbReference type="InterPro" id="IPR001138">
    <property type="entry name" value="Zn2Cys6_DnaBD"/>
</dbReference>
<dbReference type="PROSITE" id="PS50048">
    <property type="entry name" value="ZN2_CY6_FUNGAL_2"/>
    <property type="match status" value="1"/>
</dbReference>
<keyword evidence="2" id="KW-0238">DNA-binding</keyword>
<gene>
    <name evidence="7" type="ORF">HYPSUDRAFT_85475</name>
</gene>
<feature type="domain" description="Zn(2)-C6 fungal-type" evidence="6">
    <location>
        <begin position="37"/>
        <end position="68"/>
    </location>
</feature>
<dbReference type="PROSITE" id="PS00463">
    <property type="entry name" value="ZN2_CY6_FUNGAL_1"/>
    <property type="match status" value="1"/>
</dbReference>
<evidence type="ECO:0000256" key="5">
    <source>
        <dbReference type="SAM" id="MobiDB-lite"/>
    </source>
</evidence>
<organism evidence="7 8">
    <name type="scientific">Hypholoma sublateritium (strain FD-334 SS-4)</name>
    <dbReference type="NCBI Taxonomy" id="945553"/>
    <lineage>
        <taxon>Eukaryota</taxon>
        <taxon>Fungi</taxon>
        <taxon>Dikarya</taxon>
        <taxon>Basidiomycota</taxon>
        <taxon>Agaricomycotina</taxon>
        <taxon>Agaricomycetes</taxon>
        <taxon>Agaricomycetidae</taxon>
        <taxon>Agaricales</taxon>
        <taxon>Agaricineae</taxon>
        <taxon>Strophariaceae</taxon>
        <taxon>Hypholoma</taxon>
    </lineage>
</organism>
<proteinExistence type="predicted"/>
<reference evidence="8" key="1">
    <citation type="submission" date="2014-04" db="EMBL/GenBank/DDBJ databases">
        <title>Evolutionary Origins and Diversification of the Mycorrhizal Mutualists.</title>
        <authorList>
            <consortium name="DOE Joint Genome Institute"/>
            <consortium name="Mycorrhizal Genomics Consortium"/>
            <person name="Kohler A."/>
            <person name="Kuo A."/>
            <person name="Nagy L.G."/>
            <person name="Floudas D."/>
            <person name="Copeland A."/>
            <person name="Barry K.W."/>
            <person name="Cichocki N."/>
            <person name="Veneault-Fourrey C."/>
            <person name="LaButti K."/>
            <person name="Lindquist E.A."/>
            <person name="Lipzen A."/>
            <person name="Lundell T."/>
            <person name="Morin E."/>
            <person name="Murat C."/>
            <person name="Riley R."/>
            <person name="Ohm R."/>
            <person name="Sun H."/>
            <person name="Tunlid A."/>
            <person name="Henrissat B."/>
            <person name="Grigoriev I.V."/>
            <person name="Hibbett D.S."/>
            <person name="Martin F."/>
        </authorList>
    </citation>
    <scope>NUCLEOTIDE SEQUENCE [LARGE SCALE GENOMIC DNA]</scope>
    <source>
        <strain evidence="8">FD-334 SS-4</strain>
    </source>
</reference>
<dbReference type="AlphaFoldDB" id="A0A0D2Q1D7"/>
<feature type="region of interest" description="Disordered" evidence="5">
    <location>
        <begin position="378"/>
        <end position="400"/>
    </location>
</feature>
<feature type="compositionally biased region" description="Low complexity" evidence="5">
    <location>
        <begin position="300"/>
        <end position="313"/>
    </location>
</feature>
<dbReference type="Pfam" id="PF00172">
    <property type="entry name" value="Zn_clus"/>
    <property type="match status" value="1"/>
</dbReference>
<dbReference type="SMART" id="SM00066">
    <property type="entry name" value="GAL4"/>
    <property type="match status" value="1"/>
</dbReference>
<name>A0A0D2Q1D7_HYPSF</name>
<dbReference type="InterPro" id="IPR050675">
    <property type="entry name" value="OAF3"/>
</dbReference>
<evidence type="ECO:0000256" key="2">
    <source>
        <dbReference type="ARBA" id="ARBA00023125"/>
    </source>
</evidence>
<sequence length="595" mass="63106">MDAPPQLTNGHSAAATMQQPPSASSAGPQIRSRITVVCAECKRLKLKCDRRTPCGSCTKRDTVARCTYSPAAAEKVDLHSLNNRLIQVEHAMALITAGQNLPAFQSSYPLAFPTGTSNAQPPVFSSAFVSNSPGSHQHQHHHHYAVPSAHISAHNSFSPSTSDLSSIWLQDLDLSIPSATGSSSTQRPRSFSNAENAGLIKLEPSPIDIELSQPQTNTSVGDDLGQPSRAPSPLKRMRNERHQQQQQRSSAQLLLPALSIYYPLPSIPPPGTSASSSSSAPFPLHPSSASPSSTPPSTSPPSSSVNNGYSSSSHLPAPCTKPQVTQALLALLPLLPACSRLLHNARDVLRIRPIPFESAPGQGWKQFENRCLTLLGGGANKERDKEREKKEREREKAREARRARQIYFGGIPGLQPHVTLDTEMDDVAAAGGRNTAKSNGESEDGTGDDHSLTFFAVMCGVLAIGASIPSSSAPLTTTTDAIKENPAFLYALSQQALGVWDTHTSSTSSGSALTAAEETEKLDYLLACIAGLSYLLFSNSPARVVGAGDAEREGTGGLGLIYPLVGPLSAPAPIINPGILILIRICPCLCAFLLH</sequence>
<feature type="region of interest" description="Disordered" evidence="5">
    <location>
        <begin position="270"/>
        <end position="317"/>
    </location>
</feature>
<evidence type="ECO:0000256" key="1">
    <source>
        <dbReference type="ARBA" id="ARBA00023015"/>
    </source>
</evidence>
<dbReference type="STRING" id="945553.A0A0D2Q1D7"/>
<feature type="compositionally biased region" description="Basic and acidic residues" evidence="5">
    <location>
        <begin position="380"/>
        <end position="400"/>
    </location>
</feature>
<feature type="region of interest" description="Disordered" evidence="5">
    <location>
        <begin position="1"/>
        <end position="28"/>
    </location>
</feature>
<dbReference type="EMBL" id="KN817532">
    <property type="protein sequence ID" value="KJA25345.1"/>
    <property type="molecule type" value="Genomic_DNA"/>
</dbReference>
<dbReference type="CDD" id="cd00067">
    <property type="entry name" value="GAL4"/>
    <property type="match status" value="1"/>
</dbReference>
<accession>A0A0D2Q1D7</accession>
<dbReference type="GO" id="GO:0008270">
    <property type="term" value="F:zinc ion binding"/>
    <property type="evidence" value="ECO:0007669"/>
    <property type="project" value="InterPro"/>
</dbReference>
<dbReference type="PANTHER" id="PTHR31069:SF32">
    <property type="entry name" value="ARGININE METABOLISM REGULATION PROTEIN II"/>
    <property type="match status" value="1"/>
</dbReference>
<feature type="compositionally biased region" description="Polar residues" evidence="5">
    <location>
        <begin position="1"/>
        <end position="27"/>
    </location>
</feature>
<evidence type="ECO:0000256" key="3">
    <source>
        <dbReference type="ARBA" id="ARBA00023163"/>
    </source>
</evidence>
<evidence type="ECO:0000313" key="7">
    <source>
        <dbReference type="EMBL" id="KJA25345.1"/>
    </source>
</evidence>
<feature type="compositionally biased region" description="Low complexity" evidence="5">
    <location>
        <begin position="272"/>
        <end position="292"/>
    </location>
</feature>
<protein>
    <recommendedName>
        <fullName evidence="6">Zn(2)-C6 fungal-type domain-containing protein</fullName>
    </recommendedName>
</protein>
<dbReference type="Gene3D" id="4.10.240.10">
    <property type="entry name" value="Zn(2)-C6 fungal-type DNA-binding domain"/>
    <property type="match status" value="1"/>
</dbReference>
<evidence type="ECO:0000256" key="4">
    <source>
        <dbReference type="ARBA" id="ARBA00023242"/>
    </source>
</evidence>
<keyword evidence="4" id="KW-0539">Nucleus</keyword>
<dbReference type="InterPro" id="IPR036864">
    <property type="entry name" value="Zn2-C6_fun-type_DNA-bd_sf"/>
</dbReference>
<dbReference type="PANTHER" id="PTHR31069">
    <property type="entry name" value="OLEATE-ACTIVATED TRANSCRIPTION FACTOR 1-RELATED"/>
    <property type="match status" value="1"/>
</dbReference>
<feature type="region of interest" description="Disordered" evidence="5">
    <location>
        <begin position="211"/>
        <end position="250"/>
    </location>
</feature>
<dbReference type="GO" id="GO:0003677">
    <property type="term" value="F:DNA binding"/>
    <property type="evidence" value="ECO:0007669"/>
    <property type="project" value="UniProtKB-KW"/>
</dbReference>
<dbReference type="OrthoDB" id="2269373at2759"/>
<evidence type="ECO:0000313" key="8">
    <source>
        <dbReference type="Proteomes" id="UP000054270"/>
    </source>
</evidence>
<keyword evidence="8" id="KW-1185">Reference proteome</keyword>
<dbReference type="Proteomes" id="UP000054270">
    <property type="component" value="Unassembled WGS sequence"/>
</dbReference>